<feature type="compositionally biased region" description="Basic and acidic residues" evidence="2">
    <location>
        <begin position="1345"/>
        <end position="1374"/>
    </location>
</feature>
<feature type="compositionally biased region" description="Basic and acidic residues" evidence="2">
    <location>
        <begin position="741"/>
        <end position="750"/>
    </location>
</feature>
<feature type="compositionally biased region" description="Basic and acidic residues" evidence="2">
    <location>
        <begin position="671"/>
        <end position="685"/>
    </location>
</feature>
<feature type="compositionally biased region" description="Basic and acidic residues" evidence="2">
    <location>
        <begin position="985"/>
        <end position="995"/>
    </location>
</feature>
<dbReference type="SUPFAM" id="SSF50249">
    <property type="entry name" value="Nucleic acid-binding proteins"/>
    <property type="match status" value="1"/>
</dbReference>
<dbReference type="SMART" id="SM00028">
    <property type="entry name" value="TPR"/>
    <property type="match status" value="3"/>
</dbReference>
<feature type="compositionally biased region" description="Basic residues" evidence="2">
    <location>
        <begin position="1307"/>
        <end position="1344"/>
    </location>
</feature>
<dbReference type="EMBL" id="CACVKT020008353">
    <property type="protein sequence ID" value="CAC5414874.1"/>
    <property type="molecule type" value="Genomic_DNA"/>
</dbReference>
<evidence type="ECO:0000256" key="2">
    <source>
        <dbReference type="SAM" id="MobiDB-lite"/>
    </source>
</evidence>
<feature type="compositionally biased region" description="Basic and acidic residues" evidence="2">
    <location>
        <begin position="1144"/>
        <end position="1163"/>
    </location>
</feature>
<dbReference type="Pfam" id="PF13414">
    <property type="entry name" value="TPR_11"/>
    <property type="match status" value="1"/>
</dbReference>
<feature type="region of interest" description="Disordered" evidence="2">
    <location>
        <begin position="625"/>
        <end position="1080"/>
    </location>
</feature>
<dbReference type="PANTHER" id="PTHR23184">
    <property type="entry name" value="TETRATRICOPEPTIDE REPEAT PROTEIN 14"/>
    <property type="match status" value="1"/>
</dbReference>
<feature type="compositionally biased region" description="Basic and acidic residues" evidence="2">
    <location>
        <begin position="714"/>
        <end position="727"/>
    </location>
</feature>
<feature type="repeat" description="TPR" evidence="1">
    <location>
        <begin position="366"/>
        <end position="399"/>
    </location>
</feature>
<keyword evidence="5" id="KW-1185">Reference proteome</keyword>
<feature type="compositionally biased region" description="Low complexity" evidence="2">
    <location>
        <begin position="1281"/>
        <end position="1306"/>
    </location>
</feature>
<evidence type="ECO:0000256" key="1">
    <source>
        <dbReference type="PROSITE-ProRule" id="PRU00339"/>
    </source>
</evidence>
<feature type="compositionally biased region" description="Basic and acidic residues" evidence="2">
    <location>
        <begin position="693"/>
        <end position="707"/>
    </location>
</feature>
<dbReference type="InterPro" id="IPR011990">
    <property type="entry name" value="TPR-like_helical_dom_sf"/>
</dbReference>
<dbReference type="GO" id="GO:0003676">
    <property type="term" value="F:nucleic acid binding"/>
    <property type="evidence" value="ECO:0007669"/>
    <property type="project" value="InterPro"/>
</dbReference>
<feature type="region of interest" description="Disordered" evidence="2">
    <location>
        <begin position="537"/>
        <end position="578"/>
    </location>
</feature>
<feature type="repeat" description="TPR" evidence="1">
    <location>
        <begin position="325"/>
        <end position="358"/>
    </location>
</feature>
<feature type="compositionally biased region" description="Basic and acidic residues" evidence="2">
    <location>
        <begin position="817"/>
        <end position="840"/>
    </location>
</feature>
<feature type="region of interest" description="Disordered" evidence="2">
    <location>
        <begin position="1108"/>
        <end position="1374"/>
    </location>
</feature>
<reference evidence="4 5" key="1">
    <citation type="submission" date="2020-06" db="EMBL/GenBank/DDBJ databases">
        <authorList>
            <person name="Li R."/>
            <person name="Bekaert M."/>
        </authorList>
    </citation>
    <scope>NUCLEOTIDE SEQUENCE [LARGE SCALE GENOMIC DNA]</scope>
    <source>
        <strain evidence="5">wild</strain>
    </source>
</reference>
<proteinExistence type="predicted"/>
<dbReference type="InterPro" id="IPR012340">
    <property type="entry name" value="NA-bd_OB-fold"/>
</dbReference>
<feature type="compositionally biased region" description="Polar residues" evidence="2">
    <location>
        <begin position="751"/>
        <end position="767"/>
    </location>
</feature>
<dbReference type="PROSITE" id="PS50005">
    <property type="entry name" value="TPR"/>
    <property type="match status" value="3"/>
</dbReference>
<dbReference type="OrthoDB" id="1914839at2759"/>
<accession>A0A6J8E218</accession>
<feature type="compositionally biased region" description="Basic and acidic residues" evidence="2">
    <location>
        <begin position="786"/>
        <end position="799"/>
    </location>
</feature>
<dbReference type="PROSITE" id="PS50126">
    <property type="entry name" value="S1"/>
    <property type="match status" value="1"/>
</dbReference>
<dbReference type="Proteomes" id="UP000507470">
    <property type="component" value="Unassembled WGS sequence"/>
</dbReference>
<dbReference type="Gene3D" id="2.40.50.140">
    <property type="entry name" value="Nucleic acid-binding proteins"/>
    <property type="match status" value="1"/>
</dbReference>
<feature type="compositionally biased region" description="Basic and acidic residues" evidence="2">
    <location>
        <begin position="482"/>
        <end position="492"/>
    </location>
</feature>
<dbReference type="InterPro" id="IPR019734">
    <property type="entry name" value="TPR_rpt"/>
</dbReference>
<feature type="compositionally biased region" description="Basic and acidic residues" evidence="2">
    <location>
        <begin position="1005"/>
        <end position="1014"/>
    </location>
</feature>
<dbReference type="SMART" id="SM00316">
    <property type="entry name" value="S1"/>
    <property type="match status" value="1"/>
</dbReference>
<feature type="compositionally biased region" description="Polar residues" evidence="2">
    <location>
        <begin position="955"/>
        <end position="972"/>
    </location>
</feature>
<sequence>MDSFLLGHAVQKNGPALIRNLKEENQHFPENVVHYLSKYRDKPPGFQDPELKEKICRFISKKADYLFITPSEKEEKERKTSDYEDTFAKMPPLETYMGIPEIECRKNFFNSVEKHDIIIGVVSSVMDSGLVITLLCLDSGKSRDIDQLRISAFCPVKELPKLFPNQDAIEGFQVRDKVRAVVLSVNPETEKLIVSMVERSLSENNSDVKLALINEDEFPVQYRRKLHIRGLTFDELLHSILGFNNSGNIGIMLEMLDQEETYSLMRGLNRINIPEKDMAENLRKYQSQKMAHTSVAQGITYFKAGKQPEAVQCFNKALDIDKTNVEALVARGALYANNESFNRAIDDFEDALKINSVHANARKYLHDTLLAYGKSNEDIEKYQEAEELYTKAMSLDQASVEAREALRFLHYRRSQRRQKETRRQSSPKDERRNKSPEGFEQTARTLKKLIKGEDKRQRKKRRISRGSSSSSTSSSTSSSDSSDSRSSRESLQRRRKGHSRERDRTHRNSSPPEGGVNREPVYEPEVQPHQEYGIDLQSSFLSGGGQSFSDMFRSSSQESDVGPAQPVPNSMQYGTNHHMYGHPPPNWFSFPGAEQAQIYRYSNQFTSQEQMYPGVPLTYYQNQPMTEEGYSGHQGYSSRSPSRRSGRSRSDRRSRSSSFESRRRRPSRSPSYEKDQHWRKDDMSPRRSRSRSLKYERGRSPLPKYRETTVNQERSPDNRRNVSRGERNMSNIQGRSPGNRRRNDSRDERNIQYNQNKSYQGRNNSMDGRNGGYEGDKSPGYRRRNSSHERTSEYQEGRHIMNKSQTSWSGSPGNFEGSRRKIADDRGRSPSESGDFERRSPAKTSSPNRLERWSMSPRDSQQYRIDDNVEREISSRRSFEREPREVTNRTESIELKKEEQSTELQKLPEDLSKNEIRSKTKSGKKKKGVTDEKVKSKKKRKESGETKKKVKKKLASNQGKTSGEITVKNEGTSEVEYSGSSAVGDIRRVVPKESSNDQPYSKLLIRKDDGEIKNRPKKRKEHEFVNQLVKSKWDDSPGEMRNSPAVKQSREDLYQVSNYSKQEYDAKDRLRRSNSREFEGIRIHITNDQFGKQTEKKEDVGVVEMFHINEQPVIDSGKSIKSDSDSKASKPKGASNIKLSKNNSELKEIKKEDPKPIASGDKKRSYRKRSLSPSQKSKSRSLSRPRSQHRTRSRTRSRSRKRSRPRQRSRSRSRKRYSRSPRRSYKRSSPMRKLGRGFAKTRPVIMGRNKFTDSKSPSISPGRKVAGLRSISKSPKRHKSYSSYRGRGQGSYRGSSYRGRGSWKSSKGYRPHRSRSRSRGRSRSKSRSHRSRERRSRSPHNRGGHLKDRDHKTPNPKDDDKQKNKGKFDSEKFDELEDFYHKLKENKKKQTETK</sequence>
<dbReference type="InterPro" id="IPR003029">
    <property type="entry name" value="S1_domain"/>
</dbReference>
<feature type="domain" description="S1 motif" evidence="3">
    <location>
        <begin position="115"/>
        <end position="197"/>
    </location>
</feature>
<protein>
    <submittedName>
        <fullName evidence="4">Tetratricopeptide repeat protein 14</fullName>
    </submittedName>
</protein>
<evidence type="ECO:0000313" key="5">
    <source>
        <dbReference type="Proteomes" id="UP000507470"/>
    </source>
</evidence>
<gene>
    <name evidence="4" type="ORF">MCOR_47611</name>
</gene>
<feature type="region of interest" description="Disordered" evidence="2">
    <location>
        <begin position="411"/>
        <end position="520"/>
    </location>
</feature>
<feature type="compositionally biased region" description="Basic and acidic residues" evidence="2">
    <location>
        <begin position="417"/>
        <end position="437"/>
    </location>
</feature>
<dbReference type="PANTHER" id="PTHR23184:SF9">
    <property type="entry name" value="TETRATRICOPEPTIDE REPEAT PROTEIN 14"/>
    <property type="match status" value="1"/>
</dbReference>
<feature type="compositionally biased region" description="Low complexity" evidence="2">
    <location>
        <begin position="465"/>
        <end position="481"/>
    </location>
</feature>
<dbReference type="Gene3D" id="1.25.40.10">
    <property type="entry name" value="Tetratricopeptide repeat domain"/>
    <property type="match status" value="1"/>
</dbReference>
<feature type="compositionally biased region" description="Basic and acidic residues" evidence="2">
    <location>
        <begin position="1118"/>
        <end position="1128"/>
    </location>
</feature>
<evidence type="ECO:0000313" key="4">
    <source>
        <dbReference type="EMBL" id="CAC5414874.1"/>
    </source>
</evidence>
<organism evidence="4 5">
    <name type="scientific">Mytilus coruscus</name>
    <name type="common">Sea mussel</name>
    <dbReference type="NCBI Taxonomy" id="42192"/>
    <lineage>
        <taxon>Eukaryota</taxon>
        <taxon>Metazoa</taxon>
        <taxon>Spiralia</taxon>
        <taxon>Lophotrochozoa</taxon>
        <taxon>Mollusca</taxon>
        <taxon>Bivalvia</taxon>
        <taxon>Autobranchia</taxon>
        <taxon>Pteriomorphia</taxon>
        <taxon>Mytilida</taxon>
        <taxon>Mytiloidea</taxon>
        <taxon>Mytilidae</taxon>
        <taxon>Mytilinae</taxon>
        <taxon>Mytilus</taxon>
    </lineage>
</organism>
<dbReference type="SUPFAM" id="SSF48452">
    <property type="entry name" value="TPR-like"/>
    <property type="match status" value="1"/>
</dbReference>
<name>A0A6J8E218_MYTCO</name>
<dbReference type="InterPro" id="IPR039190">
    <property type="entry name" value="TTC14"/>
</dbReference>
<keyword evidence="1" id="KW-0802">TPR repeat</keyword>
<feature type="repeat" description="TPR" evidence="1">
    <location>
        <begin position="291"/>
        <end position="324"/>
    </location>
</feature>
<feature type="compositionally biased region" description="Basic and acidic residues" evidence="2">
    <location>
        <begin position="864"/>
        <end position="918"/>
    </location>
</feature>
<evidence type="ECO:0000259" key="3">
    <source>
        <dbReference type="PROSITE" id="PS50126"/>
    </source>
</evidence>
<feature type="compositionally biased region" description="Basic residues" evidence="2">
    <location>
        <begin position="1177"/>
        <end position="1235"/>
    </location>
</feature>
<feature type="compositionally biased region" description="Polar residues" evidence="2">
    <location>
        <begin position="802"/>
        <end position="812"/>
    </location>
</feature>